<organism evidence="2 3">
    <name type="scientific">Porphyra umbilicalis</name>
    <name type="common">Purple laver</name>
    <name type="synonym">Red alga</name>
    <dbReference type="NCBI Taxonomy" id="2786"/>
    <lineage>
        <taxon>Eukaryota</taxon>
        <taxon>Rhodophyta</taxon>
        <taxon>Bangiophyceae</taxon>
        <taxon>Bangiales</taxon>
        <taxon>Bangiaceae</taxon>
        <taxon>Porphyra</taxon>
    </lineage>
</organism>
<feature type="compositionally biased region" description="Low complexity" evidence="1">
    <location>
        <begin position="20"/>
        <end position="32"/>
    </location>
</feature>
<keyword evidence="3" id="KW-1185">Reference proteome</keyword>
<dbReference type="Proteomes" id="UP000218209">
    <property type="component" value="Unassembled WGS sequence"/>
</dbReference>
<feature type="compositionally biased region" description="Pro residues" evidence="1">
    <location>
        <begin position="1"/>
        <end position="14"/>
    </location>
</feature>
<accession>A0A1X6NQX2</accession>
<feature type="compositionally biased region" description="Basic residues" evidence="1">
    <location>
        <begin position="228"/>
        <end position="244"/>
    </location>
</feature>
<feature type="compositionally biased region" description="Low complexity" evidence="1">
    <location>
        <begin position="70"/>
        <end position="82"/>
    </location>
</feature>
<gene>
    <name evidence="2" type="ORF">BU14_0629s0004</name>
</gene>
<feature type="compositionally biased region" description="Low complexity" evidence="1">
    <location>
        <begin position="216"/>
        <end position="227"/>
    </location>
</feature>
<feature type="compositionally biased region" description="Basic residues" evidence="1">
    <location>
        <begin position="363"/>
        <end position="380"/>
    </location>
</feature>
<feature type="region of interest" description="Disordered" evidence="1">
    <location>
        <begin position="1"/>
        <end position="380"/>
    </location>
</feature>
<dbReference type="EMBL" id="KV919188">
    <property type="protein sequence ID" value="OSX70930.1"/>
    <property type="molecule type" value="Genomic_DNA"/>
</dbReference>
<evidence type="ECO:0000256" key="1">
    <source>
        <dbReference type="SAM" id="MobiDB-lite"/>
    </source>
</evidence>
<proteinExistence type="predicted"/>
<feature type="compositionally biased region" description="Pro residues" evidence="1">
    <location>
        <begin position="278"/>
        <end position="301"/>
    </location>
</feature>
<feature type="compositionally biased region" description="Low complexity" evidence="1">
    <location>
        <begin position="53"/>
        <end position="62"/>
    </location>
</feature>
<reference evidence="2 3" key="1">
    <citation type="submission" date="2017-03" db="EMBL/GenBank/DDBJ databases">
        <title>WGS assembly of Porphyra umbilicalis.</title>
        <authorList>
            <person name="Brawley S.H."/>
            <person name="Blouin N.A."/>
            <person name="Ficko-Blean E."/>
            <person name="Wheeler G.L."/>
            <person name="Lohr M."/>
            <person name="Goodson H.V."/>
            <person name="Jenkins J.W."/>
            <person name="Blaby-Haas C.E."/>
            <person name="Helliwell K.E."/>
            <person name="Chan C."/>
            <person name="Marriage T."/>
            <person name="Bhattacharya D."/>
            <person name="Klein A.S."/>
            <person name="Badis Y."/>
            <person name="Brodie J."/>
            <person name="Cao Y."/>
            <person name="Collen J."/>
            <person name="Dittami S.M."/>
            <person name="Gachon C.M."/>
            <person name="Green B.R."/>
            <person name="Karpowicz S."/>
            <person name="Kim J.W."/>
            <person name="Kudahl U."/>
            <person name="Lin S."/>
            <person name="Michel G."/>
            <person name="Mittag M."/>
            <person name="Olson B.J."/>
            <person name="Pangilinan J."/>
            <person name="Peng Y."/>
            <person name="Qiu H."/>
            <person name="Shu S."/>
            <person name="Singer J.T."/>
            <person name="Smith A.G."/>
            <person name="Sprecher B.N."/>
            <person name="Wagner V."/>
            <person name="Wang W."/>
            <person name="Wang Z.-Y."/>
            <person name="Yan J."/>
            <person name="Yarish C."/>
            <person name="Zoeuner-Riek S."/>
            <person name="Zhuang Y."/>
            <person name="Zou Y."/>
            <person name="Lindquist E.A."/>
            <person name="Grimwood J."/>
            <person name="Barry K."/>
            <person name="Rokhsar D.S."/>
            <person name="Schmutz J."/>
            <person name="Stiller J.W."/>
            <person name="Grossman A.R."/>
            <person name="Prochnik S.E."/>
        </authorList>
    </citation>
    <scope>NUCLEOTIDE SEQUENCE [LARGE SCALE GENOMIC DNA]</scope>
    <source>
        <strain evidence="2">4086291</strain>
    </source>
</reference>
<feature type="compositionally biased region" description="Pro residues" evidence="1">
    <location>
        <begin position="327"/>
        <end position="338"/>
    </location>
</feature>
<dbReference type="AlphaFoldDB" id="A0A1X6NQX2"/>
<protein>
    <submittedName>
        <fullName evidence="2">Uncharacterized protein</fullName>
    </submittedName>
</protein>
<name>A0A1X6NQX2_PORUM</name>
<sequence>MLPPRLPLPSPPPTRGHRQTPATAPTAAAAATGGVIARPWPPRQRAPKRGENLPAVIQALPQLPLPAPTAAPQAQLAAAPRAGSVGGSTPTRGAGNQCRADNDTSDTTTRSWSDGKRLSTTCRTGGGLDPSLVRAHDRRRARAPVDGCVDTIRGGNWTPTPPRRGAAAIGAGGAGGGHEAWQAWGGSDDHGPTLPRPRRPTDGAATDTRWRRPQGAVAVLPPAASAAARRRARRRPRACPRRPRCAAVSPLPRGASGHPARPTVDRSRRCVGGGSGAPHPPPVDGHDAGPPPRRAGAPPTPRAAAPSWHRDCRAVTRGDSVVGAALPNPPATPCPDAPPSTAAAADVGGGRTHTPPLCDDARRRRRRRRRALRRRPPRGP</sequence>
<evidence type="ECO:0000313" key="2">
    <source>
        <dbReference type="EMBL" id="OSX70930.1"/>
    </source>
</evidence>
<evidence type="ECO:0000313" key="3">
    <source>
        <dbReference type="Proteomes" id="UP000218209"/>
    </source>
</evidence>